<dbReference type="HOGENOM" id="CLU_065818_1_0_0"/>
<dbReference type="Proteomes" id="UP000004925">
    <property type="component" value="Unassembled WGS sequence"/>
</dbReference>
<dbReference type="Pfam" id="PF04393">
    <property type="entry name" value="DUF535"/>
    <property type="match status" value="1"/>
</dbReference>
<evidence type="ECO:0000313" key="2">
    <source>
        <dbReference type="Proteomes" id="UP000004925"/>
    </source>
</evidence>
<dbReference type="eggNOG" id="COG2990">
    <property type="taxonomic scope" value="Bacteria"/>
</dbReference>
<accession>A0A0M1VUH1</accession>
<comment type="caution">
    <text evidence="1">The sequence shown here is derived from an EMBL/GenBank/DDBJ whole genome shotgun (WGS) entry which is preliminary data.</text>
</comment>
<sequence>MKNEILFYSTVMKNGTSKGELNTFKKKIKYILRNLIYYKYSKKLARFIMSDKYLKDKVYNYPVLCSKIHRPYITNTFKMKEKIEIIISSYNFLNTYFNRNFLFELYEDGICKICEIEGKNSEKLIFYLRIYTDFEKEGEFNIICTNQEIEQLSKLTFAINNGKIIIGGLQGMQKNKSTEEIKKITKNFYGIFPKRLVIEVLYLLFPNYNKIAVGNKGHIYLSLRYKFKKNRKINADYDEFWESLGSQKEDDVFWSLPKRIARKNIEDIPSKKRSQYTNKYKILDELNGRVKKFLLINAV</sequence>
<proteinExistence type="predicted"/>
<name>A0A0M1VUH1_FUSVC</name>
<dbReference type="AlphaFoldDB" id="A0A0M1VUH1"/>
<evidence type="ECO:0000313" key="1">
    <source>
        <dbReference type="EMBL" id="EEO40104.1"/>
    </source>
</evidence>
<evidence type="ECO:0008006" key="3">
    <source>
        <dbReference type="Google" id="ProtNLM"/>
    </source>
</evidence>
<dbReference type="RefSeq" id="WP_008799601.1">
    <property type="nucleotide sequence ID" value="NZ_KQ235737.1"/>
</dbReference>
<gene>
    <name evidence="1" type="ORF">FSCG_00817</name>
</gene>
<dbReference type="PANTHER" id="PTHR38785">
    <property type="entry name" value="HOMOLOG OF VIRK"/>
    <property type="match status" value="1"/>
</dbReference>
<organism evidence="1 2">
    <name type="scientific">Fusobacterium vincentii 4_1_13</name>
    <dbReference type="NCBI Taxonomy" id="469606"/>
    <lineage>
        <taxon>Bacteria</taxon>
        <taxon>Fusobacteriati</taxon>
        <taxon>Fusobacteriota</taxon>
        <taxon>Fusobacteriia</taxon>
        <taxon>Fusobacteriales</taxon>
        <taxon>Fusobacteriaceae</taxon>
        <taxon>Fusobacterium</taxon>
    </lineage>
</organism>
<protein>
    <recommendedName>
        <fullName evidence="3">DUF535 domain-containing protein</fullName>
    </recommendedName>
</protein>
<dbReference type="EMBL" id="ACDE02000019">
    <property type="protein sequence ID" value="EEO40104.1"/>
    <property type="molecule type" value="Genomic_DNA"/>
</dbReference>
<dbReference type="GO" id="GO:0006974">
    <property type="term" value="P:DNA damage response"/>
    <property type="evidence" value="ECO:0007669"/>
    <property type="project" value="TreeGrafter"/>
</dbReference>
<reference evidence="1 2" key="1">
    <citation type="submission" date="2011-10" db="EMBL/GenBank/DDBJ databases">
        <title>The Genome Sequence of Fusobacterium sp. 4_1_13.</title>
        <authorList>
            <consortium name="The Broad Institute Genome Sequencing Platform"/>
            <person name="Earl A."/>
            <person name="Ward D."/>
            <person name="Feldgarden M."/>
            <person name="Gevers D."/>
            <person name="Strauss J."/>
            <person name="Ambrose C."/>
            <person name="Allen-Vercoe E."/>
            <person name="Young S.K."/>
            <person name="Zeng Q."/>
            <person name="Gargeya S."/>
            <person name="Fitzgerald M."/>
            <person name="Haas B."/>
            <person name="Abouelleil A."/>
            <person name="Alvarado L."/>
            <person name="Arachchi H.M."/>
            <person name="Berlin A."/>
            <person name="Brown A."/>
            <person name="Chapman S.B."/>
            <person name="Chen Z."/>
            <person name="Dunbar C."/>
            <person name="Freedman E."/>
            <person name="Gearin G."/>
            <person name="Goldberg J."/>
            <person name="Griggs A."/>
            <person name="Gujja S."/>
            <person name="Heiman D."/>
            <person name="Howarth C."/>
            <person name="Larson L."/>
            <person name="Lui A."/>
            <person name="MacDonald P.J."/>
            <person name="Montmayeur A."/>
            <person name="Murphy C."/>
            <person name="Neiman D."/>
            <person name="Pearson M."/>
            <person name="Priest M."/>
            <person name="Roberts A."/>
            <person name="Saif S."/>
            <person name="Shea T."/>
            <person name="Shenoy N."/>
            <person name="Sisk P."/>
            <person name="Stolte C."/>
            <person name="Sykes S."/>
            <person name="Wortman J."/>
            <person name="Nusbaum C."/>
            <person name="Birren B."/>
        </authorList>
    </citation>
    <scope>NUCLEOTIDE SEQUENCE [LARGE SCALE GENOMIC DNA]</scope>
    <source>
        <strain evidence="1 2">4_1_13</strain>
    </source>
</reference>
<dbReference type="InterPro" id="IPR007488">
    <property type="entry name" value="DUF535"/>
</dbReference>
<dbReference type="PANTHER" id="PTHR38785:SF1">
    <property type="entry name" value="HOMOLOG OF VIRK"/>
    <property type="match status" value="1"/>
</dbReference>